<sequence>MNDSPRAESDSGTESVPTCFRHPDREAYVRCNRCERRICPDCMREAPVGFHCVSCVAEGQKSARGARTTFGGKPVRGPYVTWTVLALMAAGFVAQLTSASTPLAAAQSPLVRTLGMWGVGIVGADQWYRLLTAAFLHGSVWHILFNGYATYILGPQLERWLGHGRFACLWLLSALGGSVLSLAVTPAQLSIGASGAVFGLFGALFVLGRRMRVDIRFVLVLLGINLLLTFAVPQISWTGHIGGLVSGLVLGAAYAYLPWSTGRLGEQTARRTRLHAAATAAYAVLLVVVAIASATVVWQI</sequence>
<feature type="transmembrane region" description="Helical" evidence="7">
    <location>
        <begin position="190"/>
        <end position="208"/>
    </location>
</feature>
<dbReference type="EMBL" id="VFQC01000002">
    <property type="protein sequence ID" value="TQN28634.1"/>
    <property type="molecule type" value="Genomic_DNA"/>
</dbReference>
<feature type="domain" description="Peptidase S54 rhomboid" evidence="8">
    <location>
        <begin position="125"/>
        <end position="254"/>
    </location>
</feature>
<keyword evidence="10" id="KW-1185">Reference proteome</keyword>
<dbReference type="Proteomes" id="UP000317422">
    <property type="component" value="Unassembled WGS sequence"/>
</dbReference>
<organism evidence="9 10">
    <name type="scientific">Haloactinospora alba</name>
    <dbReference type="NCBI Taxonomy" id="405555"/>
    <lineage>
        <taxon>Bacteria</taxon>
        <taxon>Bacillati</taxon>
        <taxon>Actinomycetota</taxon>
        <taxon>Actinomycetes</taxon>
        <taxon>Streptosporangiales</taxon>
        <taxon>Nocardiopsidaceae</taxon>
        <taxon>Haloactinospora</taxon>
    </lineage>
</organism>
<reference evidence="9 10" key="1">
    <citation type="submission" date="2019-06" db="EMBL/GenBank/DDBJ databases">
        <title>Sequencing the genomes of 1000 actinobacteria strains.</title>
        <authorList>
            <person name="Klenk H.-P."/>
        </authorList>
    </citation>
    <scope>NUCLEOTIDE SEQUENCE [LARGE SCALE GENOMIC DNA]</scope>
    <source>
        <strain evidence="9 10">DSM 45015</strain>
    </source>
</reference>
<feature type="transmembrane region" description="Helical" evidence="7">
    <location>
        <begin position="280"/>
        <end position="298"/>
    </location>
</feature>
<evidence type="ECO:0000256" key="7">
    <source>
        <dbReference type="SAM" id="Phobius"/>
    </source>
</evidence>
<comment type="caution">
    <text evidence="9">The sequence shown here is derived from an EMBL/GenBank/DDBJ whole genome shotgun (WGS) entry which is preliminary data.</text>
</comment>
<evidence type="ECO:0000256" key="3">
    <source>
        <dbReference type="ARBA" id="ARBA00022692"/>
    </source>
</evidence>
<feature type="transmembrane region" description="Helical" evidence="7">
    <location>
        <begin position="241"/>
        <end position="259"/>
    </location>
</feature>
<dbReference type="GO" id="GO:0016020">
    <property type="term" value="C:membrane"/>
    <property type="evidence" value="ECO:0007669"/>
    <property type="project" value="UniProtKB-SubCell"/>
</dbReference>
<accession>A0A543N9W5</accession>
<feature type="transmembrane region" description="Helical" evidence="7">
    <location>
        <begin position="166"/>
        <end position="184"/>
    </location>
</feature>
<feature type="transmembrane region" description="Helical" evidence="7">
    <location>
        <begin position="134"/>
        <end position="154"/>
    </location>
</feature>
<evidence type="ECO:0000256" key="4">
    <source>
        <dbReference type="ARBA" id="ARBA00022801"/>
    </source>
</evidence>
<keyword evidence="6 7" id="KW-0472">Membrane</keyword>
<evidence type="ECO:0000256" key="2">
    <source>
        <dbReference type="ARBA" id="ARBA00009045"/>
    </source>
</evidence>
<keyword evidence="4" id="KW-0378">Hydrolase</keyword>
<evidence type="ECO:0000313" key="10">
    <source>
        <dbReference type="Proteomes" id="UP000317422"/>
    </source>
</evidence>
<protein>
    <submittedName>
        <fullName evidence="9">Membrane associated rhomboid family serine protease</fullName>
    </submittedName>
</protein>
<evidence type="ECO:0000256" key="5">
    <source>
        <dbReference type="ARBA" id="ARBA00022989"/>
    </source>
</evidence>
<dbReference type="GO" id="GO:0004252">
    <property type="term" value="F:serine-type endopeptidase activity"/>
    <property type="evidence" value="ECO:0007669"/>
    <property type="project" value="InterPro"/>
</dbReference>
<comment type="similarity">
    <text evidence="2">Belongs to the peptidase S54 family.</text>
</comment>
<evidence type="ECO:0000259" key="8">
    <source>
        <dbReference type="Pfam" id="PF01694"/>
    </source>
</evidence>
<dbReference type="InterPro" id="IPR035952">
    <property type="entry name" value="Rhomboid-like_sf"/>
</dbReference>
<keyword evidence="5 7" id="KW-1133">Transmembrane helix</keyword>
<dbReference type="RefSeq" id="WP_211351964.1">
    <property type="nucleotide sequence ID" value="NZ_VFQC01000002.1"/>
</dbReference>
<dbReference type="AlphaFoldDB" id="A0A543N9W5"/>
<evidence type="ECO:0000256" key="1">
    <source>
        <dbReference type="ARBA" id="ARBA00004141"/>
    </source>
</evidence>
<dbReference type="Pfam" id="PF01694">
    <property type="entry name" value="Rhomboid"/>
    <property type="match status" value="1"/>
</dbReference>
<dbReference type="PANTHER" id="PTHR43731">
    <property type="entry name" value="RHOMBOID PROTEASE"/>
    <property type="match status" value="1"/>
</dbReference>
<dbReference type="GO" id="GO:0006508">
    <property type="term" value="P:proteolysis"/>
    <property type="evidence" value="ECO:0007669"/>
    <property type="project" value="UniProtKB-KW"/>
</dbReference>
<evidence type="ECO:0000256" key="6">
    <source>
        <dbReference type="ARBA" id="ARBA00023136"/>
    </source>
</evidence>
<comment type="subcellular location">
    <subcellularLocation>
        <location evidence="1">Membrane</location>
        <topology evidence="1">Multi-pass membrane protein</topology>
    </subcellularLocation>
</comment>
<dbReference type="InterPro" id="IPR050925">
    <property type="entry name" value="Rhomboid_protease_S54"/>
</dbReference>
<dbReference type="PANTHER" id="PTHR43731:SF14">
    <property type="entry name" value="PRESENILIN-ASSOCIATED RHOMBOID-LIKE PROTEIN, MITOCHONDRIAL"/>
    <property type="match status" value="1"/>
</dbReference>
<dbReference type="Gene3D" id="1.20.1540.10">
    <property type="entry name" value="Rhomboid-like"/>
    <property type="match status" value="1"/>
</dbReference>
<proteinExistence type="inferred from homology"/>
<feature type="transmembrane region" description="Helical" evidence="7">
    <location>
        <begin position="79"/>
        <end position="98"/>
    </location>
</feature>
<dbReference type="SUPFAM" id="SSF144091">
    <property type="entry name" value="Rhomboid-like"/>
    <property type="match status" value="1"/>
</dbReference>
<gene>
    <name evidence="9" type="ORF">FHX37_3991</name>
</gene>
<name>A0A543N9W5_9ACTN</name>
<keyword evidence="3 7" id="KW-0812">Transmembrane</keyword>
<evidence type="ECO:0000313" key="9">
    <source>
        <dbReference type="EMBL" id="TQN28634.1"/>
    </source>
</evidence>
<keyword evidence="9" id="KW-0645">Protease</keyword>
<feature type="transmembrane region" description="Helical" evidence="7">
    <location>
        <begin position="215"/>
        <end position="235"/>
    </location>
</feature>
<dbReference type="InterPro" id="IPR022764">
    <property type="entry name" value="Peptidase_S54_rhomboid_dom"/>
</dbReference>